<dbReference type="Proteomes" id="UP000545507">
    <property type="component" value="Unassembled WGS sequence"/>
</dbReference>
<accession>A0A7Y8GYZ9</accession>
<sequence length="289" mass="33423">MLRPFKRMLVDVVTSEAQLDRVLGVANALFSALTAKGHRVALGSLHPHMGRMEVNVREVPKKNQYHQPVWAPDRPTVLYIGAMPIGLTFYEMTEDVESVYANGTYFPVRDLTAEQRRRFTGPQHWKTTKELPSGRLCLQAYYPSSSRVKWFKRWQETPVSELLDVPKMVAALEASVPELTEQIETARIQEQGQRRLWEEQQRQWREERERERQQKAHQAAQQELIAAIAAWDQARKVEAYFEDVLRAAEHMEAGERDTLFDRVTQARAMVSGPSALEALLRWKSPSERL</sequence>
<feature type="coiled-coil region" evidence="1">
    <location>
        <begin position="169"/>
        <end position="214"/>
    </location>
</feature>
<proteinExistence type="predicted"/>
<dbReference type="AlphaFoldDB" id="A0A7Y8GYZ9"/>
<organism evidence="2 3">
    <name type="scientific">Hydrogenophaga aromaticivorans</name>
    <dbReference type="NCBI Taxonomy" id="2610898"/>
    <lineage>
        <taxon>Bacteria</taxon>
        <taxon>Pseudomonadati</taxon>
        <taxon>Pseudomonadota</taxon>
        <taxon>Betaproteobacteria</taxon>
        <taxon>Burkholderiales</taxon>
        <taxon>Comamonadaceae</taxon>
        <taxon>Hydrogenophaga</taxon>
    </lineage>
</organism>
<evidence type="ECO:0000256" key="1">
    <source>
        <dbReference type="SAM" id="Coils"/>
    </source>
</evidence>
<keyword evidence="3" id="KW-1185">Reference proteome</keyword>
<comment type="caution">
    <text evidence="2">The sequence shown here is derived from an EMBL/GenBank/DDBJ whole genome shotgun (WGS) entry which is preliminary data.</text>
</comment>
<reference evidence="2 3" key="1">
    <citation type="submission" date="2019-09" db="EMBL/GenBank/DDBJ databases">
        <title>Hydrogenophaga aromatica sp. nov., isolated from a para-xylene-degrading enrichment culture.</title>
        <authorList>
            <person name="Tancsics A."/>
            <person name="Banerjee S."/>
        </authorList>
    </citation>
    <scope>NUCLEOTIDE SEQUENCE [LARGE SCALE GENOMIC DNA]</scope>
    <source>
        <strain evidence="2 3">D2P1</strain>
    </source>
</reference>
<keyword evidence="1" id="KW-0175">Coiled coil</keyword>
<evidence type="ECO:0000313" key="3">
    <source>
        <dbReference type="Proteomes" id="UP000545507"/>
    </source>
</evidence>
<protein>
    <submittedName>
        <fullName evidence="2">Uncharacterized protein</fullName>
    </submittedName>
</protein>
<name>A0A7Y8GYZ9_9BURK</name>
<evidence type="ECO:0000313" key="2">
    <source>
        <dbReference type="EMBL" id="NWF46779.1"/>
    </source>
</evidence>
<gene>
    <name evidence="2" type="ORF">F3K02_16185</name>
</gene>
<dbReference type="EMBL" id="VYGV01000015">
    <property type="protein sequence ID" value="NWF46779.1"/>
    <property type="molecule type" value="Genomic_DNA"/>
</dbReference>